<keyword evidence="11" id="KW-0906">Nuclear pore complex</keyword>
<reference evidence="15 16" key="1">
    <citation type="submission" date="2019-01" db="EMBL/GenBank/DDBJ databases">
        <authorList>
            <person name="Alioto T."/>
            <person name="Alioto T."/>
        </authorList>
    </citation>
    <scope>NUCLEOTIDE SEQUENCE [LARGE SCALE GENOMIC DNA]</scope>
</reference>
<dbReference type="GO" id="GO:0030127">
    <property type="term" value="C:COPII vesicle coat"/>
    <property type="evidence" value="ECO:0007669"/>
    <property type="project" value="TreeGrafter"/>
</dbReference>
<evidence type="ECO:0000256" key="3">
    <source>
        <dbReference type="ARBA" id="ARBA00010102"/>
    </source>
</evidence>
<evidence type="ECO:0000256" key="6">
    <source>
        <dbReference type="ARBA" id="ARBA00022574"/>
    </source>
</evidence>
<comment type="subcellular location">
    <subcellularLocation>
        <location evidence="2">Lysosome membrane</location>
    </subcellularLocation>
    <subcellularLocation>
        <location evidence="1">Nucleus</location>
        <location evidence="1">Nuclear pore complex</location>
    </subcellularLocation>
</comment>
<keyword evidence="5" id="KW-0813">Transport</keyword>
<dbReference type="InterPro" id="IPR036322">
    <property type="entry name" value="WD40_repeat_dom_sf"/>
</dbReference>
<dbReference type="InterPro" id="IPR015943">
    <property type="entry name" value="WD40/YVTN_repeat-like_dom_sf"/>
</dbReference>
<sequence>DMILNAQMDYYGTCLATCSSDRSIRIFNVHNGGQILIGDLRGHEDPVWKVAWAHSLLIVQLSVQKPNCIKKFASSGCDNLIKLWKEEETSQQKKQKLHVHSDWVQDVAWALSIILLTSTITSSSQDGHMFIWTHDDASGNMWLLKLLHKFNDVWHVSWSITANILPFSGRNNKEALRKEYINGQWVCTSDVNKAQDSVPSSITADEQNE</sequence>
<dbReference type="AlphaFoldDB" id="A0A485PD85"/>
<keyword evidence="16" id="KW-1185">Reference proteome</keyword>
<evidence type="ECO:0000256" key="11">
    <source>
        <dbReference type="ARBA" id="ARBA00023132"/>
    </source>
</evidence>
<evidence type="ECO:0000313" key="15">
    <source>
        <dbReference type="EMBL" id="VFV40202.1"/>
    </source>
</evidence>
<keyword evidence="6" id="KW-0853">WD repeat</keyword>
<accession>A0A485PD85</accession>
<evidence type="ECO:0000256" key="12">
    <source>
        <dbReference type="ARBA" id="ARBA00023228"/>
    </source>
</evidence>
<dbReference type="SMART" id="SM00320">
    <property type="entry name" value="WD40"/>
    <property type="match status" value="2"/>
</dbReference>
<dbReference type="SUPFAM" id="SSF50978">
    <property type="entry name" value="WD40 repeat-like"/>
    <property type="match status" value="1"/>
</dbReference>
<dbReference type="GO" id="GO:0005765">
    <property type="term" value="C:lysosomal membrane"/>
    <property type="evidence" value="ECO:0007669"/>
    <property type="project" value="UniProtKB-SubCell"/>
</dbReference>
<evidence type="ECO:0000256" key="4">
    <source>
        <dbReference type="ARBA" id="ARBA00019195"/>
    </source>
</evidence>
<keyword evidence="12" id="KW-0458">Lysosome</keyword>
<dbReference type="PANTHER" id="PTHR11024">
    <property type="entry name" value="NUCLEAR PORE COMPLEX PROTEIN SEC13 / SEH1 FAMILY MEMBER"/>
    <property type="match status" value="1"/>
</dbReference>
<dbReference type="GO" id="GO:0005198">
    <property type="term" value="F:structural molecule activity"/>
    <property type="evidence" value="ECO:0007669"/>
    <property type="project" value="InterPro"/>
</dbReference>
<evidence type="ECO:0000256" key="8">
    <source>
        <dbReference type="ARBA" id="ARBA00022816"/>
    </source>
</evidence>
<feature type="non-terminal residue" evidence="15">
    <location>
        <position position="1"/>
    </location>
</feature>
<evidence type="ECO:0000256" key="1">
    <source>
        <dbReference type="ARBA" id="ARBA00004567"/>
    </source>
</evidence>
<comment type="function">
    <text evidence="14">As a component of the GATOR2 complex, functions as an activator of the amino acid-sensing branch of the mTORC1 signaling pathway. The GATOR2 complex indirectly activates mTORC1 through the inhibition of the GATOR1 subcomplex. GATOR2 probably acts as an E3 ubiquitin-protein ligase toward GATOR1. In the presence of abundant amino acids, the GATOR2 complex mediates ubiquitination of the NPRL2 core component of the GATOR1 complex, leading to GATOR1 inactivation. In the absence of amino acids, GATOR2 is inhibited, activating the GATOR1 complex. Within the GATOR2 complex, SEC13 and SEH1L are required to stabilize the complex.</text>
</comment>
<dbReference type="EMBL" id="CAAGRJ010028725">
    <property type="protein sequence ID" value="VFV40202.1"/>
    <property type="molecule type" value="Genomic_DNA"/>
</dbReference>
<keyword evidence="7" id="KW-0677">Repeat</keyword>
<dbReference type="InterPro" id="IPR001680">
    <property type="entry name" value="WD40_rpt"/>
</dbReference>
<evidence type="ECO:0000256" key="14">
    <source>
        <dbReference type="ARBA" id="ARBA00045501"/>
    </source>
</evidence>
<name>A0A485PD85_LYNPA</name>
<dbReference type="GO" id="GO:0051028">
    <property type="term" value="P:mRNA transport"/>
    <property type="evidence" value="ECO:0007669"/>
    <property type="project" value="UniProtKB-KW"/>
</dbReference>
<keyword evidence="9" id="KW-0653">Protein transport</keyword>
<dbReference type="InterPro" id="IPR037363">
    <property type="entry name" value="Sec13/Seh1_fam"/>
</dbReference>
<dbReference type="GO" id="GO:0031080">
    <property type="term" value="C:nuclear pore outer ring"/>
    <property type="evidence" value="ECO:0007669"/>
    <property type="project" value="TreeGrafter"/>
</dbReference>
<proteinExistence type="inferred from homology"/>
<gene>
    <name evidence="15" type="ORF">LYPA_23C004161</name>
</gene>
<dbReference type="GO" id="GO:0032008">
    <property type="term" value="P:positive regulation of TOR signaling"/>
    <property type="evidence" value="ECO:0007669"/>
    <property type="project" value="TreeGrafter"/>
</dbReference>
<evidence type="ECO:0000256" key="5">
    <source>
        <dbReference type="ARBA" id="ARBA00022448"/>
    </source>
</evidence>
<dbReference type="GO" id="GO:0006606">
    <property type="term" value="P:protein import into nucleus"/>
    <property type="evidence" value="ECO:0007669"/>
    <property type="project" value="TreeGrafter"/>
</dbReference>
<dbReference type="Pfam" id="PF00400">
    <property type="entry name" value="WD40"/>
    <property type="match status" value="2"/>
</dbReference>
<dbReference type="Proteomes" id="UP000386466">
    <property type="component" value="Unassembled WGS sequence"/>
</dbReference>
<evidence type="ECO:0000256" key="10">
    <source>
        <dbReference type="ARBA" id="ARBA00023010"/>
    </source>
</evidence>
<evidence type="ECO:0000256" key="2">
    <source>
        <dbReference type="ARBA" id="ARBA00004656"/>
    </source>
</evidence>
<dbReference type="Gene3D" id="2.130.10.10">
    <property type="entry name" value="YVTN repeat-like/Quinoprotein amine dehydrogenase"/>
    <property type="match status" value="2"/>
</dbReference>
<evidence type="ECO:0000256" key="9">
    <source>
        <dbReference type="ARBA" id="ARBA00022927"/>
    </source>
</evidence>
<evidence type="ECO:0000313" key="16">
    <source>
        <dbReference type="Proteomes" id="UP000386466"/>
    </source>
</evidence>
<dbReference type="GO" id="GO:0032527">
    <property type="term" value="P:protein exit from endoplasmic reticulum"/>
    <property type="evidence" value="ECO:0007669"/>
    <property type="project" value="TreeGrafter"/>
</dbReference>
<keyword evidence="8" id="KW-0509">mRNA transport</keyword>
<keyword evidence="10" id="KW-0811">Translocation</keyword>
<keyword evidence="13" id="KW-0539">Nucleus</keyword>
<dbReference type="GO" id="GO:0090114">
    <property type="term" value="P:COPII-coated vesicle budding"/>
    <property type="evidence" value="ECO:0007669"/>
    <property type="project" value="TreeGrafter"/>
</dbReference>
<protein>
    <recommendedName>
        <fullName evidence="4">Protein SEC13 homolog</fullName>
    </recommendedName>
</protein>
<dbReference type="PANTHER" id="PTHR11024:SF2">
    <property type="entry name" value="PROTEIN SEC13 HOMOLOG"/>
    <property type="match status" value="1"/>
</dbReference>
<organism evidence="15 16">
    <name type="scientific">Lynx pardinus</name>
    <name type="common">Iberian lynx</name>
    <name type="synonym">Felis pardina</name>
    <dbReference type="NCBI Taxonomy" id="191816"/>
    <lineage>
        <taxon>Eukaryota</taxon>
        <taxon>Metazoa</taxon>
        <taxon>Chordata</taxon>
        <taxon>Craniata</taxon>
        <taxon>Vertebrata</taxon>
        <taxon>Euteleostomi</taxon>
        <taxon>Mammalia</taxon>
        <taxon>Eutheria</taxon>
        <taxon>Laurasiatheria</taxon>
        <taxon>Carnivora</taxon>
        <taxon>Feliformia</taxon>
        <taxon>Felidae</taxon>
        <taxon>Felinae</taxon>
        <taxon>Lynx</taxon>
    </lineage>
</organism>
<comment type="similarity">
    <text evidence="3">Belongs to the WD repeat SEC13 family.</text>
</comment>
<evidence type="ECO:0000256" key="13">
    <source>
        <dbReference type="ARBA" id="ARBA00023242"/>
    </source>
</evidence>
<evidence type="ECO:0000256" key="7">
    <source>
        <dbReference type="ARBA" id="ARBA00022737"/>
    </source>
</evidence>